<keyword evidence="3" id="KW-1185">Reference proteome</keyword>
<dbReference type="PANTHER" id="PTHR48045:SF27">
    <property type="entry name" value="TRANS-ZEATIN O-BETA-D-GLUCOSYLTRANSFERASE"/>
    <property type="match status" value="1"/>
</dbReference>
<accession>A0AAD5CA99</accession>
<keyword evidence="1" id="KW-0808">Transferase</keyword>
<dbReference type="EMBL" id="JAMZMK010009159">
    <property type="protein sequence ID" value="KAI7736954.1"/>
    <property type="molecule type" value="Genomic_DNA"/>
</dbReference>
<proteinExistence type="predicted"/>
<feature type="non-terminal residue" evidence="2">
    <location>
        <position position="107"/>
    </location>
</feature>
<name>A0AAD5CA99_AMBAR</name>
<dbReference type="AlphaFoldDB" id="A0AAD5CA99"/>
<protein>
    <submittedName>
        <fullName evidence="2">Uncharacterized protein</fullName>
    </submittedName>
</protein>
<evidence type="ECO:0000256" key="1">
    <source>
        <dbReference type="ARBA" id="ARBA00022679"/>
    </source>
</evidence>
<sequence>FAIRLELTNKQFLWVVRPGASDNTSYIYPNSYMDKVSTQGKIEVLSQPSVACFMSHCGWNSTIEGVSNGVPFLCWPCFGDQYFNTIYICHIWKIGLGLNKDKTGVIT</sequence>
<dbReference type="Pfam" id="PF00201">
    <property type="entry name" value="UDPGT"/>
    <property type="match status" value="1"/>
</dbReference>
<gene>
    <name evidence="2" type="ORF">M8C21_019217</name>
</gene>
<dbReference type="InterPro" id="IPR002213">
    <property type="entry name" value="UDP_glucos_trans"/>
</dbReference>
<reference evidence="2" key="1">
    <citation type="submission" date="2022-06" db="EMBL/GenBank/DDBJ databases">
        <title>Uncovering the hologenomic basis of an extraordinary plant invasion.</title>
        <authorList>
            <person name="Bieker V.C."/>
            <person name="Martin M.D."/>
            <person name="Gilbert T."/>
            <person name="Hodgins K."/>
            <person name="Battlay P."/>
            <person name="Petersen B."/>
            <person name="Wilson J."/>
        </authorList>
    </citation>
    <scope>NUCLEOTIDE SEQUENCE</scope>
    <source>
        <strain evidence="2">AA19_3_7</strain>
        <tissue evidence="2">Leaf</tissue>
    </source>
</reference>
<evidence type="ECO:0000313" key="3">
    <source>
        <dbReference type="Proteomes" id="UP001206925"/>
    </source>
</evidence>
<dbReference type="PANTHER" id="PTHR48045">
    <property type="entry name" value="UDP-GLYCOSYLTRANSFERASE 72B1"/>
    <property type="match status" value="1"/>
</dbReference>
<evidence type="ECO:0000313" key="2">
    <source>
        <dbReference type="EMBL" id="KAI7736954.1"/>
    </source>
</evidence>
<dbReference type="GO" id="GO:0008194">
    <property type="term" value="F:UDP-glycosyltransferase activity"/>
    <property type="evidence" value="ECO:0007669"/>
    <property type="project" value="InterPro"/>
</dbReference>
<dbReference type="SUPFAM" id="SSF53756">
    <property type="entry name" value="UDP-Glycosyltransferase/glycogen phosphorylase"/>
    <property type="match status" value="1"/>
</dbReference>
<comment type="caution">
    <text evidence="2">The sequence shown here is derived from an EMBL/GenBank/DDBJ whole genome shotgun (WGS) entry which is preliminary data.</text>
</comment>
<dbReference type="Proteomes" id="UP001206925">
    <property type="component" value="Unassembled WGS sequence"/>
</dbReference>
<dbReference type="Gene3D" id="3.40.50.2000">
    <property type="entry name" value="Glycogen Phosphorylase B"/>
    <property type="match status" value="1"/>
</dbReference>
<organism evidence="2 3">
    <name type="scientific">Ambrosia artemisiifolia</name>
    <name type="common">Common ragweed</name>
    <dbReference type="NCBI Taxonomy" id="4212"/>
    <lineage>
        <taxon>Eukaryota</taxon>
        <taxon>Viridiplantae</taxon>
        <taxon>Streptophyta</taxon>
        <taxon>Embryophyta</taxon>
        <taxon>Tracheophyta</taxon>
        <taxon>Spermatophyta</taxon>
        <taxon>Magnoliopsida</taxon>
        <taxon>eudicotyledons</taxon>
        <taxon>Gunneridae</taxon>
        <taxon>Pentapetalae</taxon>
        <taxon>asterids</taxon>
        <taxon>campanulids</taxon>
        <taxon>Asterales</taxon>
        <taxon>Asteraceae</taxon>
        <taxon>Asteroideae</taxon>
        <taxon>Heliantheae alliance</taxon>
        <taxon>Heliantheae</taxon>
        <taxon>Ambrosia</taxon>
    </lineage>
</organism>